<reference evidence="5 6" key="1">
    <citation type="submission" date="2018-06" db="EMBL/GenBank/DDBJ databases">
        <title>Sphaerisporangium craniellae sp. nov., isolated from a marine sponge in the South China Sea.</title>
        <authorList>
            <person name="Li L."/>
        </authorList>
    </citation>
    <scope>NUCLEOTIDE SEQUENCE [LARGE SCALE GENOMIC DNA]</scope>
    <source>
        <strain evidence="5 6">CCTCC AA 208026</strain>
    </source>
</reference>
<name>A0A367FAV3_9ACTN</name>
<feature type="domain" description="Hydroxymethylglutaryl-coenzyme A synthase C-terminal" evidence="4">
    <location>
        <begin position="266"/>
        <end position="365"/>
    </location>
</feature>
<sequence>MSAGIEALNVYCGLAQIPVRSLFEGRGLDLDRMGNLMMRNRSVGLPFEDPVTNAVNAAVPIVDRLDPAERDRVEILITSTESGLDYSKSVASYVHEYLGLPRSCRVVEVKQACYAATAAVQMAVAYVASGVSPGAKALVIATDVALVDERAQYAEPATGAGAAAVLVGEDPRVLDVDLGAFGNHSYETLDSARPSPSFDIADSDRSLFAYLDCLTNCFEDYRSRVEGADFATTFDYLAMHTPFAGMVKAAHRKLMREFTGTAPAEAEEDFTRRVLPSLAYPSAVGNLCSGSVYLALCSLIDHLGDAGGPQPDDRARVGLYSYGSGCSSEFFSGLVDRRSAEELAAMRIPDHLAGRCALTFEEYAGLLPANLRCLVPDQDRRIDVEAYEGILDRARIDRDLLVNTGTKDYHRTYEWLSYE</sequence>
<dbReference type="Proteomes" id="UP000253094">
    <property type="component" value="Unassembled WGS sequence"/>
</dbReference>
<dbReference type="Pfam" id="PF08540">
    <property type="entry name" value="HMG_CoA_synt_C"/>
    <property type="match status" value="1"/>
</dbReference>
<dbReference type="PANTHER" id="PTHR43323">
    <property type="entry name" value="3-HYDROXY-3-METHYLGLUTARYL COENZYME A SYNTHASE"/>
    <property type="match status" value="1"/>
</dbReference>
<dbReference type="InterPro" id="IPR013746">
    <property type="entry name" value="HMG_CoA_synt_C_dom"/>
</dbReference>
<keyword evidence="2" id="KW-0808">Transferase</keyword>
<dbReference type="GO" id="GO:0004421">
    <property type="term" value="F:hydroxymethylglutaryl-CoA synthase activity"/>
    <property type="evidence" value="ECO:0007669"/>
    <property type="project" value="InterPro"/>
</dbReference>
<evidence type="ECO:0000256" key="2">
    <source>
        <dbReference type="ARBA" id="ARBA00022679"/>
    </source>
</evidence>
<dbReference type="GO" id="GO:0006084">
    <property type="term" value="P:acetyl-CoA metabolic process"/>
    <property type="evidence" value="ECO:0007669"/>
    <property type="project" value="InterPro"/>
</dbReference>
<dbReference type="InterPro" id="IPR016039">
    <property type="entry name" value="Thiolase-like"/>
</dbReference>
<evidence type="ECO:0000313" key="6">
    <source>
        <dbReference type="Proteomes" id="UP000253094"/>
    </source>
</evidence>
<dbReference type="PANTHER" id="PTHR43323:SF2">
    <property type="entry name" value="HYDROXYMETHYLGLUTARYL-COA SYNTHASE"/>
    <property type="match status" value="1"/>
</dbReference>
<dbReference type="RefSeq" id="WP_114031836.1">
    <property type="nucleotide sequence ID" value="NZ_QOIL01000017.1"/>
</dbReference>
<organism evidence="5 6">
    <name type="scientific">Sphaerisporangium album</name>
    <dbReference type="NCBI Taxonomy" id="509200"/>
    <lineage>
        <taxon>Bacteria</taxon>
        <taxon>Bacillati</taxon>
        <taxon>Actinomycetota</taxon>
        <taxon>Actinomycetes</taxon>
        <taxon>Streptosporangiales</taxon>
        <taxon>Streptosporangiaceae</taxon>
        <taxon>Sphaerisporangium</taxon>
    </lineage>
</organism>
<dbReference type="SUPFAM" id="SSF53901">
    <property type="entry name" value="Thiolase-like"/>
    <property type="match status" value="2"/>
</dbReference>
<evidence type="ECO:0000259" key="4">
    <source>
        <dbReference type="Pfam" id="PF08540"/>
    </source>
</evidence>
<evidence type="ECO:0000313" key="5">
    <source>
        <dbReference type="EMBL" id="RCG27069.1"/>
    </source>
</evidence>
<dbReference type="CDD" id="cd00827">
    <property type="entry name" value="init_cond_enzymes"/>
    <property type="match status" value="1"/>
</dbReference>
<feature type="domain" description="Hydroxymethylglutaryl-coenzyme A synthase N-terminal" evidence="3">
    <location>
        <begin position="70"/>
        <end position="170"/>
    </location>
</feature>
<comment type="caution">
    <text evidence="5">The sequence shown here is derived from an EMBL/GenBank/DDBJ whole genome shotgun (WGS) entry which is preliminary data.</text>
</comment>
<protein>
    <submittedName>
        <fullName evidence="5">3-hydroxy-3-methylglutaryl-ACP synthase</fullName>
    </submittedName>
</protein>
<evidence type="ECO:0000256" key="1">
    <source>
        <dbReference type="ARBA" id="ARBA00007061"/>
    </source>
</evidence>
<dbReference type="OrthoDB" id="9769523at2"/>
<dbReference type="Gene3D" id="3.40.47.10">
    <property type="match status" value="2"/>
</dbReference>
<proteinExistence type="inferred from homology"/>
<dbReference type="EMBL" id="QOIL01000017">
    <property type="protein sequence ID" value="RCG27069.1"/>
    <property type="molecule type" value="Genomic_DNA"/>
</dbReference>
<dbReference type="Pfam" id="PF01154">
    <property type="entry name" value="HMG_CoA_synt_N"/>
    <property type="match status" value="1"/>
</dbReference>
<accession>A0A367FAV3</accession>
<dbReference type="InterPro" id="IPR013528">
    <property type="entry name" value="HMG_CoA_synth_N"/>
</dbReference>
<keyword evidence="6" id="KW-1185">Reference proteome</keyword>
<evidence type="ECO:0000259" key="3">
    <source>
        <dbReference type="Pfam" id="PF01154"/>
    </source>
</evidence>
<dbReference type="AlphaFoldDB" id="A0A367FAV3"/>
<gene>
    <name evidence="5" type="ORF">DQ384_27800</name>
</gene>
<comment type="similarity">
    <text evidence="1">Belongs to the thiolase-like superfamily. HMG-CoA synthase family.</text>
</comment>